<evidence type="ECO:0000313" key="1">
    <source>
        <dbReference type="EMBL" id="KRX25218.1"/>
    </source>
</evidence>
<proteinExistence type="predicted"/>
<name>A0A0V0SEU3_9BILA</name>
<dbReference type="Proteomes" id="UP000054630">
    <property type="component" value="Unassembled WGS sequence"/>
</dbReference>
<accession>A0A0V0SEU3</accession>
<reference evidence="1 2" key="1">
    <citation type="submission" date="2015-01" db="EMBL/GenBank/DDBJ databases">
        <title>Evolution of Trichinella species and genotypes.</title>
        <authorList>
            <person name="Korhonen P.K."/>
            <person name="Edoardo P."/>
            <person name="Giuseppe L.R."/>
            <person name="Gasser R.B."/>
        </authorList>
    </citation>
    <scope>NUCLEOTIDE SEQUENCE [LARGE SCALE GENOMIC DNA]</scope>
    <source>
        <strain evidence="1">ISS37</strain>
    </source>
</reference>
<organism evidence="1 2">
    <name type="scientific">Trichinella nelsoni</name>
    <dbReference type="NCBI Taxonomy" id="6336"/>
    <lineage>
        <taxon>Eukaryota</taxon>
        <taxon>Metazoa</taxon>
        <taxon>Ecdysozoa</taxon>
        <taxon>Nematoda</taxon>
        <taxon>Enoplea</taxon>
        <taxon>Dorylaimia</taxon>
        <taxon>Trichinellida</taxon>
        <taxon>Trichinellidae</taxon>
        <taxon>Trichinella</taxon>
    </lineage>
</organism>
<protein>
    <submittedName>
        <fullName evidence="1">Uncharacterized protein</fullName>
    </submittedName>
</protein>
<dbReference type="AlphaFoldDB" id="A0A0V0SEU3"/>
<evidence type="ECO:0000313" key="2">
    <source>
        <dbReference type="Proteomes" id="UP000054630"/>
    </source>
</evidence>
<dbReference type="EMBL" id="JYDL01000013">
    <property type="protein sequence ID" value="KRX25218.1"/>
    <property type="molecule type" value="Genomic_DNA"/>
</dbReference>
<sequence length="78" mass="9052">MTVKSVKSYNDQSVKKVYAILFSPKSDDFQYYTSAYLLIAQKYHFLLKKSNLLYIVPMKQSYHLLLTIPFVTSLPLPA</sequence>
<keyword evidence="2" id="KW-1185">Reference proteome</keyword>
<comment type="caution">
    <text evidence="1">The sequence shown here is derived from an EMBL/GenBank/DDBJ whole genome shotgun (WGS) entry which is preliminary data.</text>
</comment>
<gene>
    <name evidence="1" type="ORF">T07_10648</name>
</gene>